<accession>A0ABN8Y3A2</accession>
<name>A0ABN8Y3A2_RANTA</name>
<sequence length="117" mass="13201">MSTWKVRSTLKMGETPLEAWKDTLLQSDDVLFADMLNRILQTFQHCPYVGFFKLSEIGPLRPCGLCFWDSCVPVLLYQRSRTSGEGPTEHLPGAWSCELELEFMPHFAGASCAQVPC</sequence>
<protein>
    <submittedName>
        <fullName evidence="1">Uncharacterized protein</fullName>
    </submittedName>
</protein>
<proteinExistence type="predicted"/>
<organism evidence="1 2">
    <name type="scientific">Rangifer tarandus platyrhynchus</name>
    <name type="common">Svalbard reindeer</name>
    <dbReference type="NCBI Taxonomy" id="3082113"/>
    <lineage>
        <taxon>Eukaryota</taxon>
        <taxon>Metazoa</taxon>
        <taxon>Chordata</taxon>
        <taxon>Craniata</taxon>
        <taxon>Vertebrata</taxon>
        <taxon>Euteleostomi</taxon>
        <taxon>Mammalia</taxon>
        <taxon>Eutheria</taxon>
        <taxon>Laurasiatheria</taxon>
        <taxon>Artiodactyla</taxon>
        <taxon>Ruminantia</taxon>
        <taxon>Pecora</taxon>
        <taxon>Cervidae</taxon>
        <taxon>Odocoileinae</taxon>
        <taxon>Rangifer</taxon>
    </lineage>
</organism>
<dbReference type="EMBL" id="OX459947">
    <property type="protein sequence ID" value="CAI9154304.1"/>
    <property type="molecule type" value="Genomic_DNA"/>
</dbReference>
<evidence type="ECO:0000313" key="2">
    <source>
        <dbReference type="Proteomes" id="UP001176941"/>
    </source>
</evidence>
<keyword evidence="2" id="KW-1185">Reference proteome</keyword>
<dbReference type="Proteomes" id="UP001176941">
    <property type="component" value="Chromosome 11"/>
</dbReference>
<gene>
    <name evidence="1" type="ORF">MRATA1EN1_LOCUS3266</name>
</gene>
<reference evidence="1" key="1">
    <citation type="submission" date="2023-04" db="EMBL/GenBank/DDBJ databases">
        <authorList>
            <consortium name="ELIXIR-Norway"/>
        </authorList>
    </citation>
    <scope>NUCLEOTIDE SEQUENCE [LARGE SCALE GENOMIC DNA]</scope>
</reference>
<evidence type="ECO:0000313" key="1">
    <source>
        <dbReference type="EMBL" id="CAI9154304.1"/>
    </source>
</evidence>